<comment type="caution">
    <text evidence="2">The sequence shown here is derived from an EMBL/GenBank/DDBJ whole genome shotgun (WGS) entry which is preliminary data.</text>
</comment>
<dbReference type="EMBL" id="JBDIVE010000002">
    <property type="protein sequence ID" value="MEN3067829.1"/>
    <property type="molecule type" value="Genomic_DNA"/>
</dbReference>
<keyword evidence="1" id="KW-0472">Membrane</keyword>
<dbReference type="Proteomes" id="UP001410394">
    <property type="component" value="Unassembled WGS sequence"/>
</dbReference>
<keyword evidence="1" id="KW-0997">Cell inner membrane</keyword>
<sequence>MPRRAASAPSLARREACWVPQGDWSLRALRPHLGSIRHALAGVKSSDAWDLAEVQRLDSFGALLLWRAWGETYPDALELPAGLRDAFERIARRPAFVPRAPATGLRAGLKELSKPFLGAWAHVRDMVELIGHVSLEFWRLPAHPREIPLLEISAAFYKMGVQALPISALLGFLIGIVLSYLSALQLQNFGAENFLINILGFGVIRELGPVLVSVLVAGRSGSAITAQLGVMRVTEEIDALAAMGVSRYQRLILPKVMALTLAMPLLVAWTSSMALIGGAVAAKMQLNIDLVSFMERLPSVVPVGNIAIGLGKGAVFGWAISMIGCHYGLRVKPNTESLSANTTAAVVSSITFVILLDAMFAVLTRGVGVPR</sequence>
<dbReference type="NCBIfam" id="TIGR00056">
    <property type="entry name" value="MlaE family lipid ABC transporter permease subunit"/>
    <property type="match status" value="1"/>
</dbReference>
<reference evidence="2 3" key="1">
    <citation type="journal article" date="2018" name="Int. J. Syst. Evol. Microbiol.">
        <title>Uliginosibacterium sediminicola sp. nov., isolated from freshwater sediment.</title>
        <authorList>
            <person name="Hwang W.M."/>
            <person name="Kim S.M."/>
            <person name="Kang K."/>
            <person name="Ahn T.Y."/>
        </authorList>
    </citation>
    <scope>NUCLEOTIDE SEQUENCE [LARGE SCALE GENOMIC DNA]</scope>
    <source>
        <strain evidence="2 3">M1-21</strain>
    </source>
</reference>
<gene>
    <name evidence="2" type="ORF">ABDB84_05005</name>
</gene>
<name>A0ABU9YVS0_9RHOO</name>
<evidence type="ECO:0000313" key="3">
    <source>
        <dbReference type="Proteomes" id="UP001410394"/>
    </source>
</evidence>
<keyword evidence="1" id="KW-0812">Transmembrane</keyword>
<feature type="transmembrane region" description="Helical" evidence="1">
    <location>
        <begin position="341"/>
        <end position="363"/>
    </location>
</feature>
<proteinExistence type="inferred from homology"/>
<protein>
    <submittedName>
        <fullName evidence="2">ABC transporter permease</fullName>
    </submittedName>
</protein>
<dbReference type="PANTHER" id="PTHR30188:SF3">
    <property type="entry name" value="ABC TRANSPORTER PERMEASE"/>
    <property type="match status" value="1"/>
</dbReference>
<organism evidence="2 3">
    <name type="scientific">Uliginosibacterium sediminicola</name>
    <dbReference type="NCBI Taxonomy" id="2024550"/>
    <lineage>
        <taxon>Bacteria</taxon>
        <taxon>Pseudomonadati</taxon>
        <taxon>Pseudomonadota</taxon>
        <taxon>Betaproteobacteria</taxon>
        <taxon>Rhodocyclales</taxon>
        <taxon>Zoogloeaceae</taxon>
        <taxon>Uliginosibacterium</taxon>
    </lineage>
</organism>
<accession>A0ABU9YVS0</accession>
<comment type="subcellular location">
    <subcellularLocation>
        <location evidence="1">Cell inner membrane</location>
        <topology evidence="1">Multi-pass membrane protein</topology>
    </subcellularLocation>
</comment>
<dbReference type="PANTHER" id="PTHR30188">
    <property type="entry name" value="ABC TRANSPORTER PERMEASE PROTEIN-RELATED"/>
    <property type="match status" value="1"/>
</dbReference>
<feature type="transmembrane region" description="Helical" evidence="1">
    <location>
        <begin position="302"/>
        <end position="329"/>
    </location>
</feature>
<evidence type="ECO:0000313" key="2">
    <source>
        <dbReference type="EMBL" id="MEN3067829.1"/>
    </source>
</evidence>
<keyword evidence="1" id="KW-1003">Cell membrane</keyword>
<dbReference type="InterPro" id="IPR003453">
    <property type="entry name" value="ABC_MlaE_roteobac"/>
</dbReference>
<comment type="similarity">
    <text evidence="1">Belongs to the MlaE permease family.</text>
</comment>
<keyword evidence="3" id="KW-1185">Reference proteome</keyword>
<keyword evidence="1" id="KW-1133">Transmembrane helix</keyword>
<dbReference type="RefSeq" id="WP_345918593.1">
    <property type="nucleotide sequence ID" value="NZ_JBDIVE010000002.1"/>
</dbReference>
<dbReference type="Pfam" id="PF02405">
    <property type="entry name" value="MlaE"/>
    <property type="match status" value="1"/>
</dbReference>
<feature type="transmembrane region" description="Helical" evidence="1">
    <location>
        <begin position="163"/>
        <end position="182"/>
    </location>
</feature>
<evidence type="ECO:0000256" key="1">
    <source>
        <dbReference type="RuleBase" id="RU362044"/>
    </source>
</evidence>
<dbReference type="InterPro" id="IPR030802">
    <property type="entry name" value="Permease_MalE"/>
</dbReference>
<feature type="transmembrane region" description="Helical" evidence="1">
    <location>
        <begin position="256"/>
        <end position="282"/>
    </location>
</feature>
<feature type="transmembrane region" description="Helical" evidence="1">
    <location>
        <begin position="194"/>
        <end position="217"/>
    </location>
</feature>